<keyword evidence="1" id="KW-1133">Transmembrane helix</keyword>
<gene>
    <name evidence="2" type="ORF">BIP78_1546</name>
</gene>
<reference evidence="3" key="1">
    <citation type="submission" date="2018-12" db="EMBL/GenBank/DDBJ databases">
        <title>Complete genome sequence of an uncultured bacterium of the candidate phylum Bipolaricaulota.</title>
        <authorList>
            <person name="Kadnikov V.V."/>
            <person name="Mardanov A.V."/>
            <person name="Beletsky A.V."/>
            <person name="Frank Y.A."/>
            <person name="Karnachuk O.V."/>
            <person name="Ravin N.V."/>
        </authorList>
    </citation>
    <scope>NUCLEOTIDE SEQUENCE [LARGE SCALE GENOMIC DNA]</scope>
</reference>
<accession>A0A410FWF3</accession>
<keyword evidence="1" id="KW-0472">Membrane</keyword>
<dbReference type="KEGG" id="bih:BIP78_1546"/>
<dbReference type="PANTHER" id="PTHR31876">
    <property type="entry name" value="COV-LIKE PROTEIN 1"/>
    <property type="match status" value="1"/>
</dbReference>
<dbReference type="AlphaFoldDB" id="A0A410FWF3"/>
<name>A0A410FWF3_BIPS1</name>
<evidence type="ECO:0008006" key="4">
    <source>
        <dbReference type="Google" id="ProtNLM"/>
    </source>
</evidence>
<dbReference type="EMBL" id="CP034928">
    <property type="protein sequence ID" value="QAA77312.1"/>
    <property type="molecule type" value="Genomic_DNA"/>
</dbReference>
<feature type="transmembrane region" description="Helical" evidence="1">
    <location>
        <begin position="12"/>
        <end position="33"/>
    </location>
</feature>
<proteinExistence type="predicted"/>
<organism evidence="2 3">
    <name type="scientific">Bipolaricaulis sibiricus</name>
    <dbReference type="NCBI Taxonomy" id="2501609"/>
    <lineage>
        <taxon>Bacteria</taxon>
        <taxon>Candidatus Bipolaricaulota</taxon>
        <taxon>Candidatus Bipolaricaulia</taxon>
        <taxon>Candidatus Bipolaricaulales</taxon>
        <taxon>Candidatus Bipolaricaulaceae</taxon>
        <taxon>Candidatus Bipolaricaulis</taxon>
    </lineage>
</organism>
<keyword evidence="1" id="KW-0812">Transmembrane</keyword>
<feature type="transmembrane region" description="Helical" evidence="1">
    <location>
        <begin position="53"/>
        <end position="77"/>
    </location>
</feature>
<dbReference type="Pfam" id="PF04367">
    <property type="entry name" value="DUF502"/>
    <property type="match status" value="1"/>
</dbReference>
<dbReference type="Proteomes" id="UP000287233">
    <property type="component" value="Chromosome"/>
</dbReference>
<dbReference type="InterPro" id="IPR007462">
    <property type="entry name" value="COV1-like"/>
</dbReference>
<dbReference type="PANTHER" id="PTHR31876:SF26">
    <property type="entry name" value="PROTEIN LIKE COV 2"/>
    <property type="match status" value="1"/>
</dbReference>
<sequence length="223" mass="24407">MRRFLRWMRTTFISGLLALLPIGLTLYLLWLLYRLAYSLLGPQTAFAGLMRSLIGRYVPGTEVAITLTVVLLVGAVARHWVGRILLRGVERVLLAVPGVRNLYWGTRQLAHVVLHREQPFTKGRRVVLVEFPQPGSYALGILTNEEVSGVSAACSPDMVSVYIPTAPNPLSGYVLFLPRSKTFPVALTAEECLSLILSGGLVVRQPGLGRRPPADDPTQPAPG</sequence>
<evidence type="ECO:0000256" key="1">
    <source>
        <dbReference type="SAM" id="Phobius"/>
    </source>
</evidence>
<evidence type="ECO:0000313" key="3">
    <source>
        <dbReference type="Proteomes" id="UP000287233"/>
    </source>
</evidence>
<protein>
    <recommendedName>
        <fullName evidence="4">Transporter</fullName>
    </recommendedName>
</protein>
<evidence type="ECO:0000313" key="2">
    <source>
        <dbReference type="EMBL" id="QAA77312.1"/>
    </source>
</evidence>